<feature type="compositionally biased region" description="Basic and acidic residues" evidence="8">
    <location>
        <begin position="715"/>
        <end position="731"/>
    </location>
</feature>
<comment type="domain">
    <text evidence="7">The DHHC domain is required for palmitoyltransferase activity.</text>
</comment>
<reference evidence="10" key="1">
    <citation type="submission" date="2022-11" db="UniProtKB">
        <authorList>
            <consortium name="EnsemblMetazoa"/>
        </authorList>
    </citation>
    <scope>IDENTIFICATION</scope>
</reference>
<dbReference type="OrthoDB" id="10059453at2759"/>
<dbReference type="GeneID" id="119738064"/>
<dbReference type="InterPro" id="IPR001594">
    <property type="entry name" value="Palmitoyltrfase_DHHC"/>
</dbReference>
<comment type="catalytic activity">
    <reaction evidence="7">
        <text>L-cysteinyl-[protein] + hexadecanoyl-CoA = S-hexadecanoyl-L-cysteinyl-[protein] + CoA</text>
        <dbReference type="Rhea" id="RHEA:36683"/>
        <dbReference type="Rhea" id="RHEA-COMP:10131"/>
        <dbReference type="Rhea" id="RHEA-COMP:11032"/>
        <dbReference type="ChEBI" id="CHEBI:29950"/>
        <dbReference type="ChEBI" id="CHEBI:57287"/>
        <dbReference type="ChEBI" id="CHEBI:57379"/>
        <dbReference type="ChEBI" id="CHEBI:74151"/>
        <dbReference type="EC" id="2.3.1.225"/>
    </reaction>
</comment>
<name>A0A914AYG2_PATMI</name>
<dbReference type="RefSeq" id="XP_038068718.1">
    <property type="nucleotide sequence ID" value="XM_038212790.1"/>
</dbReference>
<feature type="compositionally biased region" description="Basic residues" evidence="8">
    <location>
        <begin position="390"/>
        <end position="403"/>
    </location>
</feature>
<dbReference type="EC" id="2.3.1.225" evidence="7"/>
<evidence type="ECO:0000256" key="3">
    <source>
        <dbReference type="ARBA" id="ARBA00022692"/>
    </source>
</evidence>
<feature type="transmembrane region" description="Helical" evidence="7">
    <location>
        <begin position="156"/>
        <end position="184"/>
    </location>
</feature>
<dbReference type="PANTHER" id="PTHR22883:SF203">
    <property type="entry name" value="PALMITOYLTRANSFERASE"/>
    <property type="match status" value="1"/>
</dbReference>
<evidence type="ECO:0000256" key="5">
    <source>
        <dbReference type="ARBA" id="ARBA00023136"/>
    </source>
</evidence>
<dbReference type="GO" id="GO:0019706">
    <property type="term" value="F:protein-cysteine S-palmitoyltransferase activity"/>
    <property type="evidence" value="ECO:0007669"/>
    <property type="project" value="UniProtKB-EC"/>
</dbReference>
<feature type="transmembrane region" description="Helical" evidence="7">
    <location>
        <begin position="63"/>
        <end position="85"/>
    </location>
</feature>
<feature type="compositionally biased region" description="Low complexity" evidence="8">
    <location>
        <begin position="364"/>
        <end position="374"/>
    </location>
</feature>
<dbReference type="Proteomes" id="UP000887568">
    <property type="component" value="Unplaced"/>
</dbReference>
<feature type="compositionally biased region" description="Basic residues" evidence="8">
    <location>
        <begin position="866"/>
        <end position="876"/>
    </location>
</feature>
<feature type="domain" description="Palmitoyltransferase DHHC" evidence="9">
    <location>
        <begin position="109"/>
        <end position="287"/>
    </location>
</feature>
<protein>
    <recommendedName>
        <fullName evidence="7">Palmitoyltransferase</fullName>
        <ecNumber evidence="7">2.3.1.225</ecNumber>
    </recommendedName>
</protein>
<evidence type="ECO:0000256" key="8">
    <source>
        <dbReference type="SAM" id="MobiDB-lite"/>
    </source>
</evidence>
<dbReference type="EnsemblMetazoa" id="XM_038212790.1">
    <property type="protein sequence ID" value="XP_038068718.1"/>
    <property type="gene ID" value="LOC119738064"/>
</dbReference>
<sequence>MSKKSTPSKAGVTYRTSSRRNGWSCPPHPLQFVAWIFIAAFAVMFHGMAVPTIPYHWQPACHMIVGVVLAVHVITHLVCLTINPADPSTLRRDKKAMPEFDRTQHKHVIENNHCYLCEVDVGLRSKHCSSCNKCVADFDHHCKWLNNCVGSRNYRWFITCLGSAFLCCLFVFAVFLYISIVYWVNPKLLHPELYDGAATTQSTVTAEELTTSQLLNNSVSPTTDISDPLVAYRSGLRIFGEVSGTAFFVVAIILAVLLLVTLCLLGHLLGFHMFLICHDMSTYDYVMQDRNAFISGDVEAQQKKPKKKGCCKCNNQVAPLQEAKEEIEMTDTKKDSTTSQLESNNNSNSNLQQQLVISEPLIKQEQQQPQQQLQDKQEPQSVTVADSKPKSKKKKKSKKKSQRMRSLTARESLQPALMGHPYPPSQMNLANSMPQTYLEQHLVRRFSLPLVTPAGMHPQYPVAEPVEDLFFTQQFPTVQRPVTNPQDGQARQWRPIPPPAAISFDSPTPAVDYHSSSAESLVEIPLGRAYHRGSFSHPAQKALLPGGNQLVTGYQHPLEKRHLSHNSHPNLTTSGNQRQPDIKQLGAGVTHLDSNTNNMSHLKISKRTSARTKRKEVSNVSPATGQRNEIDRTRRHSIKEPLLVQTVQEAESQIVPDADRLDKKPGNSGRRAKKQRSPQSVETTAEVHRQLDDHSESALQSSSDSQQRRMPGQDQEAKVDINPHLQDRTTSDTRTQNGQAPPPKAAPVAAPRRRTLKLGQEPSGSQTSLHSSSSRQHLLEDADRDSNRPSSGRSRKEQLQENGSHDAVSLPGSIPEVPPLDLGPLADTQDSKAASVTHRPPSDRGSPADEQLVEGYSSEEMNSKPMSRRRSLLLRY</sequence>
<feature type="region of interest" description="Disordered" evidence="8">
    <location>
        <begin position="1"/>
        <end position="22"/>
    </location>
</feature>
<dbReference type="PROSITE" id="PS50216">
    <property type="entry name" value="DHHC"/>
    <property type="match status" value="1"/>
</dbReference>
<comment type="similarity">
    <text evidence="7">Belongs to the DHHC palmitoyltransferase family.</text>
</comment>
<feature type="compositionally biased region" description="Basic and acidic residues" evidence="8">
    <location>
        <begin position="777"/>
        <end position="787"/>
    </location>
</feature>
<dbReference type="InterPro" id="IPR039859">
    <property type="entry name" value="PFA4/ZDH16/20/ERF2-like"/>
</dbReference>
<evidence type="ECO:0000259" key="9">
    <source>
        <dbReference type="Pfam" id="PF01529"/>
    </source>
</evidence>
<dbReference type="GO" id="GO:0005783">
    <property type="term" value="C:endoplasmic reticulum"/>
    <property type="evidence" value="ECO:0007669"/>
    <property type="project" value="TreeGrafter"/>
</dbReference>
<keyword evidence="4 7" id="KW-1133">Transmembrane helix</keyword>
<feature type="region of interest" description="Disordered" evidence="8">
    <location>
        <begin position="591"/>
        <end position="876"/>
    </location>
</feature>
<feature type="region of interest" description="Disordered" evidence="8">
    <location>
        <begin position="324"/>
        <end position="350"/>
    </location>
</feature>
<evidence type="ECO:0000256" key="1">
    <source>
        <dbReference type="ARBA" id="ARBA00004141"/>
    </source>
</evidence>
<feature type="compositionally biased region" description="Basic residues" evidence="8">
    <location>
        <begin position="603"/>
        <end position="614"/>
    </location>
</feature>
<evidence type="ECO:0000256" key="6">
    <source>
        <dbReference type="ARBA" id="ARBA00023315"/>
    </source>
</evidence>
<organism evidence="10 11">
    <name type="scientific">Patiria miniata</name>
    <name type="common">Bat star</name>
    <name type="synonym">Asterina miniata</name>
    <dbReference type="NCBI Taxonomy" id="46514"/>
    <lineage>
        <taxon>Eukaryota</taxon>
        <taxon>Metazoa</taxon>
        <taxon>Echinodermata</taxon>
        <taxon>Eleutherozoa</taxon>
        <taxon>Asterozoa</taxon>
        <taxon>Asteroidea</taxon>
        <taxon>Valvatacea</taxon>
        <taxon>Valvatida</taxon>
        <taxon>Asterinidae</taxon>
        <taxon>Patiria</taxon>
    </lineage>
</organism>
<feature type="compositionally biased region" description="Basic and acidic residues" evidence="8">
    <location>
        <begin position="685"/>
        <end position="696"/>
    </location>
</feature>
<keyword evidence="2 7" id="KW-0808">Transferase</keyword>
<accession>A0A914AYG2</accession>
<evidence type="ECO:0000313" key="11">
    <source>
        <dbReference type="Proteomes" id="UP000887568"/>
    </source>
</evidence>
<proteinExistence type="inferred from homology"/>
<keyword evidence="5 7" id="KW-0472">Membrane</keyword>
<evidence type="ECO:0000256" key="4">
    <source>
        <dbReference type="ARBA" id="ARBA00022989"/>
    </source>
</evidence>
<keyword evidence="3 7" id="KW-0812">Transmembrane</keyword>
<dbReference type="PANTHER" id="PTHR22883">
    <property type="entry name" value="ZINC FINGER DHHC DOMAIN CONTAINING PROTEIN"/>
    <property type="match status" value="1"/>
</dbReference>
<feature type="compositionally biased region" description="Low complexity" evidence="8">
    <location>
        <begin position="763"/>
        <end position="774"/>
    </location>
</feature>
<evidence type="ECO:0000256" key="2">
    <source>
        <dbReference type="ARBA" id="ARBA00022679"/>
    </source>
</evidence>
<dbReference type="GO" id="GO:0016020">
    <property type="term" value="C:membrane"/>
    <property type="evidence" value="ECO:0007669"/>
    <property type="project" value="UniProtKB-SubCell"/>
</dbReference>
<feature type="compositionally biased region" description="Basic and acidic residues" evidence="8">
    <location>
        <begin position="324"/>
        <end position="336"/>
    </location>
</feature>
<evidence type="ECO:0000313" key="10">
    <source>
        <dbReference type="EnsemblMetazoa" id="XP_038068718.1"/>
    </source>
</evidence>
<feature type="compositionally biased region" description="Low complexity" evidence="8">
    <location>
        <begin position="339"/>
        <end position="350"/>
    </location>
</feature>
<dbReference type="Pfam" id="PF01529">
    <property type="entry name" value="DHHC"/>
    <property type="match status" value="1"/>
</dbReference>
<keyword evidence="11" id="KW-1185">Reference proteome</keyword>
<keyword evidence="6 7" id="KW-0012">Acyltransferase</keyword>
<feature type="transmembrane region" description="Helical" evidence="7">
    <location>
        <begin position="32"/>
        <end position="57"/>
    </location>
</feature>
<comment type="subcellular location">
    <subcellularLocation>
        <location evidence="1">Membrane</location>
        <topology evidence="1">Multi-pass membrane protein</topology>
    </subcellularLocation>
</comment>
<dbReference type="GO" id="GO:0006612">
    <property type="term" value="P:protein targeting to membrane"/>
    <property type="evidence" value="ECO:0007669"/>
    <property type="project" value="TreeGrafter"/>
</dbReference>
<feature type="compositionally biased region" description="Polar residues" evidence="8">
    <location>
        <begin position="1"/>
        <end position="21"/>
    </location>
</feature>
<dbReference type="GO" id="GO:0005794">
    <property type="term" value="C:Golgi apparatus"/>
    <property type="evidence" value="ECO:0007669"/>
    <property type="project" value="TreeGrafter"/>
</dbReference>
<dbReference type="AlphaFoldDB" id="A0A914AYG2"/>
<feature type="transmembrane region" description="Helical" evidence="7">
    <location>
        <begin position="246"/>
        <end position="271"/>
    </location>
</feature>
<feature type="region of interest" description="Disordered" evidence="8">
    <location>
        <begin position="364"/>
        <end position="424"/>
    </location>
</feature>
<feature type="compositionally biased region" description="Polar residues" evidence="8">
    <location>
        <begin position="618"/>
        <end position="627"/>
    </location>
</feature>
<evidence type="ECO:0000256" key="7">
    <source>
        <dbReference type="RuleBase" id="RU079119"/>
    </source>
</evidence>